<reference evidence="1 2" key="1">
    <citation type="submission" date="2018-02" db="EMBL/GenBank/DDBJ databases">
        <title>Genome sequence of the basidiomycete white-rot fungus Phlebia centrifuga.</title>
        <authorList>
            <person name="Granchi Z."/>
            <person name="Peng M."/>
            <person name="de Vries R.P."/>
            <person name="Hilden K."/>
            <person name="Makela M.R."/>
            <person name="Grigoriev I."/>
            <person name="Riley R."/>
        </authorList>
    </citation>
    <scope>NUCLEOTIDE SEQUENCE [LARGE SCALE GENOMIC DNA]</scope>
    <source>
        <strain evidence="1 2">FBCC195</strain>
    </source>
</reference>
<organism evidence="1 2">
    <name type="scientific">Hermanssonia centrifuga</name>
    <dbReference type="NCBI Taxonomy" id="98765"/>
    <lineage>
        <taxon>Eukaryota</taxon>
        <taxon>Fungi</taxon>
        <taxon>Dikarya</taxon>
        <taxon>Basidiomycota</taxon>
        <taxon>Agaricomycotina</taxon>
        <taxon>Agaricomycetes</taxon>
        <taxon>Polyporales</taxon>
        <taxon>Meruliaceae</taxon>
        <taxon>Hermanssonia</taxon>
    </lineage>
</organism>
<protein>
    <submittedName>
        <fullName evidence="1">Uncharacterized protein</fullName>
    </submittedName>
</protein>
<accession>A0A2R6NUS2</accession>
<gene>
    <name evidence="1" type="ORF">PHLCEN_2v8043</name>
</gene>
<dbReference type="AlphaFoldDB" id="A0A2R6NUS2"/>
<evidence type="ECO:0000313" key="2">
    <source>
        <dbReference type="Proteomes" id="UP000186601"/>
    </source>
</evidence>
<keyword evidence="2" id="KW-1185">Reference proteome</keyword>
<dbReference type="EMBL" id="MLYV02000812">
    <property type="protein sequence ID" value="PSR77135.1"/>
    <property type="molecule type" value="Genomic_DNA"/>
</dbReference>
<comment type="caution">
    <text evidence="1">The sequence shown here is derived from an EMBL/GenBank/DDBJ whole genome shotgun (WGS) entry which is preliminary data.</text>
</comment>
<dbReference type="Proteomes" id="UP000186601">
    <property type="component" value="Unassembled WGS sequence"/>
</dbReference>
<proteinExistence type="predicted"/>
<name>A0A2R6NUS2_9APHY</name>
<sequence>MATTARSPSLVRSIDADKETNVIDENTADATDRGYPGADAATWGVGLDREPSIARLRSVVSAVNKLLGSRRIHA</sequence>
<evidence type="ECO:0000313" key="1">
    <source>
        <dbReference type="EMBL" id="PSR77135.1"/>
    </source>
</evidence>